<reference evidence="3 4" key="1">
    <citation type="journal article" date="2015" name="Genome Biol. Evol.">
        <title>Comparative Genomics of a Bacterivorous Green Alga Reveals Evolutionary Causalities and Consequences of Phago-Mixotrophic Mode of Nutrition.</title>
        <authorList>
            <person name="Burns J.A."/>
            <person name="Paasch A."/>
            <person name="Narechania A."/>
            <person name="Kim E."/>
        </authorList>
    </citation>
    <scope>NUCLEOTIDE SEQUENCE [LARGE SCALE GENOMIC DNA]</scope>
    <source>
        <strain evidence="3 4">PLY_AMNH</strain>
    </source>
</reference>
<dbReference type="InterPro" id="IPR018392">
    <property type="entry name" value="LysM"/>
</dbReference>
<organism evidence="3 4">
    <name type="scientific">Cymbomonas tetramitiformis</name>
    <dbReference type="NCBI Taxonomy" id="36881"/>
    <lineage>
        <taxon>Eukaryota</taxon>
        <taxon>Viridiplantae</taxon>
        <taxon>Chlorophyta</taxon>
        <taxon>Pyramimonadophyceae</taxon>
        <taxon>Pyramimonadales</taxon>
        <taxon>Pyramimonadaceae</taxon>
        <taxon>Cymbomonas</taxon>
    </lineage>
</organism>
<keyword evidence="4" id="KW-1185">Reference proteome</keyword>
<proteinExistence type="predicted"/>
<dbReference type="Proteomes" id="UP001190700">
    <property type="component" value="Unassembled WGS sequence"/>
</dbReference>
<dbReference type="EMBL" id="LGRX02033598">
    <property type="protein sequence ID" value="KAK3240586.1"/>
    <property type="molecule type" value="Genomic_DNA"/>
</dbReference>
<gene>
    <name evidence="3" type="ORF">CYMTET_49581</name>
</gene>
<evidence type="ECO:0000313" key="3">
    <source>
        <dbReference type="EMBL" id="KAK3240586.1"/>
    </source>
</evidence>
<feature type="domain" description="LysM" evidence="2">
    <location>
        <begin position="89"/>
        <end position="115"/>
    </location>
</feature>
<evidence type="ECO:0000259" key="2">
    <source>
        <dbReference type="Pfam" id="PF01476"/>
    </source>
</evidence>
<keyword evidence="1" id="KW-0175">Coiled coil</keyword>
<sequence length="385" mass="44228">MEGKDKADNLDGNCRYLFKRIQELEDGASITVMIEGEEHNLKMNLNYPADMASHWALFQAGGVGNTASALPCHRCLVTYGELGVVFDVYKVQPGDTVNSIAAAHGIFPEELRVINPESKTNEAKLKKHHSKSQQKFTPTISRHLPKDADEVLKTGSLIRVHKVWKMDRECPEKFLNIPHIKAPLCFLHAGMRVTEWLLLKLQERAVQQKHVMQLNRAWKESGAQYQMNPDKSGQGTYYKPSCDGRKTKAVIHSSSDWMHAVDSRGPILNLWKQWERIFEIGRKMEPTAKEKQDFEPLCRQFFRCCRMLYTDEGLSWYVHHLAQHGGEYMNKMKADRSIGQDTEQIRTQEKRVERVKKSVNTQKRKVDQLRSKAAVASALKRARNN</sequence>
<comment type="caution">
    <text evidence="3">The sequence shown here is derived from an EMBL/GenBank/DDBJ whole genome shotgun (WGS) entry which is preliminary data.</text>
</comment>
<evidence type="ECO:0000313" key="4">
    <source>
        <dbReference type="Proteomes" id="UP001190700"/>
    </source>
</evidence>
<dbReference type="CDD" id="cd00118">
    <property type="entry name" value="LysM"/>
    <property type="match status" value="1"/>
</dbReference>
<feature type="coiled-coil region" evidence="1">
    <location>
        <begin position="345"/>
        <end position="372"/>
    </location>
</feature>
<name>A0AAE0BPX5_9CHLO</name>
<protein>
    <recommendedName>
        <fullName evidence="2">LysM domain-containing protein</fullName>
    </recommendedName>
</protein>
<dbReference type="InterPro" id="IPR036779">
    <property type="entry name" value="LysM_dom_sf"/>
</dbReference>
<evidence type="ECO:0000256" key="1">
    <source>
        <dbReference type="SAM" id="Coils"/>
    </source>
</evidence>
<accession>A0AAE0BPX5</accession>
<dbReference type="Pfam" id="PF01476">
    <property type="entry name" value="LysM"/>
    <property type="match status" value="1"/>
</dbReference>
<dbReference type="Gene3D" id="3.10.350.10">
    <property type="entry name" value="LysM domain"/>
    <property type="match status" value="1"/>
</dbReference>
<dbReference type="AlphaFoldDB" id="A0AAE0BPX5"/>